<evidence type="ECO:0000259" key="1">
    <source>
        <dbReference type="PROSITE" id="PS50995"/>
    </source>
</evidence>
<dbReference type="PRINTS" id="PR00598">
    <property type="entry name" value="HTHMARR"/>
</dbReference>
<dbReference type="SUPFAM" id="SSF46785">
    <property type="entry name" value="Winged helix' DNA-binding domain"/>
    <property type="match status" value="1"/>
</dbReference>
<accession>A0A3E0W8Q0</accession>
<dbReference type="SMART" id="SM00347">
    <property type="entry name" value="HTH_MARR"/>
    <property type="match status" value="1"/>
</dbReference>
<dbReference type="Gene3D" id="1.10.10.10">
    <property type="entry name" value="Winged helix-like DNA-binding domain superfamily/Winged helix DNA-binding domain"/>
    <property type="match status" value="1"/>
</dbReference>
<reference evidence="2 3" key="1">
    <citation type="submission" date="2017-04" db="EMBL/GenBank/DDBJ databases">
        <title>Comparative genome analysis of Subtercola boreus.</title>
        <authorList>
            <person name="Cho Y.-J."/>
            <person name="Cho A."/>
            <person name="Kim O.-S."/>
            <person name="Lee J.-I."/>
        </authorList>
    </citation>
    <scope>NUCLEOTIDE SEQUENCE [LARGE SCALE GENOMIC DNA]</scope>
    <source>
        <strain evidence="2 3">P28004</strain>
    </source>
</reference>
<comment type="caution">
    <text evidence="2">The sequence shown here is derived from an EMBL/GenBank/DDBJ whole genome shotgun (WGS) entry which is preliminary data.</text>
</comment>
<evidence type="ECO:0000313" key="3">
    <source>
        <dbReference type="Proteomes" id="UP000257080"/>
    </source>
</evidence>
<sequence>MLTLTADFERVLAAHLSVNGTDLDAMQHLIQAGPLSPTELAHRLSITTAATTLVIDRLEKAGHATREAHPSDRRSVRVVPSEASVAATFAALGPLIFGVDAVLDDFTPAERSAIETYLGRVAAVYRRVIAETPPAP</sequence>
<gene>
    <name evidence="2" type="ORF">B7R25_14890</name>
</gene>
<dbReference type="InterPro" id="IPR039422">
    <property type="entry name" value="MarR/SlyA-like"/>
</dbReference>
<dbReference type="GO" id="GO:0003700">
    <property type="term" value="F:DNA-binding transcription factor activity"/>
    <property type="evidence" value="ECO:0007669"/>
    <property type="project" value="InterPro"/>
</dbReference>
<dbReference type="PANTHER" id="PTHR33164:SF43">
    <property type="entry name" value="HTH-TYPE TRANSCRIPTIONAL REPRESSOR YETL"/>
    <property type="match status" value="1"/>
</dbReference>
<dbReference type="PANTHER" id="PTHR33164">
    <property type="entry name" value="TRANSCRIPTIONAL REGULATOR, MARR FAMILY"/>
    <property type="match status" value="1"/>
</dbReference>
<dbReference type="EMBL" id="NBXE01000035">
    <property type="protein sequence ID" value="RFA25093.1"/>
    <property type="molecule type" value="Genomic_DNA"/>
</dbReference>
<dbReference type="PROSITE" id="PS50995">
    <property type="entry name" value="HTH_MARR_2"/>
    <property type="match status" value="1"/>
</dbReference>
<dbReference type="Pfam" id="PF01047">
    <property type="entry name" value="MarR"/>
    <property type="match status" value="1"/>
</dbReference>
<dbReference type="InterPro" id="IPR000835">
    <property type="entry name" value="HTH_MarR-typ"/>
</dbReference>
<dbReference type="AlphaFoldDB" id="A0A3E0W8Q0"/>
<feature type="domain" description="HTH marR-type" evidence="1">
    <location>
        <begin position="1"/>
        <end position="123"/>
    </location>
</feature>
<dbReference type="GO" id="GO:0006950">
    <property type="term" value="P:response to stress"/>
    <property type="evidence" value="ECO:0007669"/>
    <property type="project" value="TreeGrafter"/>
</dbReference>
<proteinExistence type="predicted"/>
<dbReference type="InterPro" id="IPR036390">
    <property type="entry name" value="WH_DNA-bd_sf"/>
</dbReference>
<protein>
    <recommendedName>
        <fullName evidence="1">HTH marR-type domain-containing protein</fullName>
    </recommendedName>
</protein>
<dbReference type="Proteomes" id="UP000257080">
    <property type="component" value="Unassembled WGS sequence"/>
</dbReference>
<dbReference type="OrthoDB" id="162531at2"/>
<organism evidence="2 3">
    <name type="scientific">Subtercola boreus</name>
    <dbReference type="NCBI Taxonomy" id="120213"/>
    <lineage>
        <taxon>Bacteria</taxon>
        <taxon>Bacillati</taxon>
        <taxon>Actinomycetota</taxon>
        <taxon>Actinomycetes</taxon>
        <taxon>Micrococcales</taxon>
        <taxon>Microbacteriaceae</taxon>
        <taxon>Subtercola</taxon>
    </lineage>
</organism>
<name>A0A3E0W8Q0_9MICO</name>
<dbReference type="InterPro" id="IPR036388">
    <property type="entry name" value="WH-like_DNA-bd_sf"/>
</dbReference>
<evidence type="ECO:0000313" key="2">
    <source>
        <dbReference type="EMBL" id="RFA25093.1"/>
    </source>
</evidence>